<dbReference type="Pfam" id="PF12833">
    <property type="entry name" value="HTH_18"/>
    <property type="match status" value="1"/>
</dbReference>
<sequence length="194" mass="20604">MTASTIWLWPGRAAYLGPSLRLDAHSTAVPCYAVGVDEPFHLTVAGVRRRVRGARIPPRTVHRIEAGPGRMFFDYRIAGTPADARIAEVLRTLLADPADAPGAAGFAAAAGLSTSRFLHLFAAQTGTSFRRYRLWARMLRAGHALAAGGDLTRAAADAGFASPSHFSDSFHTMFGLTASTLLAAGSRIVTVGER</sequence>
<keyword evidence="2" id="KW-0804">Transcription</keyword>
<reference evidence="5" key="1">
    <citation type="journal article" date="2019" name="Int. J. Syst. Evol. Microbiol.">
        <title>The Global Catalogue of Microorganisms (GCM) 10K type strain sequencing project: providing services to taxonomists for standard genome sequencing and annotation.</title>
        <authorList>
            <consortium name="The Broad Institute Genomics Platform"/>
            <consortium name="The Broad Institute Genome Sequencing Center for Infectious Disease"/>
            <person name="Wu L."/>
            <person name="Ma J."/>
        </authorList>
    </citation>
    <scope>NUCLEOTIDE SEQUENCE [LARGE SCALE GENOMIC DNA]</scope>
    <source>
        <strain evidence="5">CGMCC 4.7330</strain>
    </source>
</reference>
<evidence type="ECO:0000256" key="1">
    <source>
        <dbReference type="ARBA" id="ARBA00023015"/>
    </source>
</evidence>
<dbReference type="InterPro" id="IPR009057">
    <property type="entry name" value="Homeodomain-like_sf"/>
</dbReference>
<evidence type="ECO:0000259" key="3">
    <source>
        <dbReference type="PROSITE" id="PS01124"/>
    </source>
</evidence>
<keyword evidence="1" id="KW-0805">Transcription regulation</keyword>
<dbReference type="EMBL" id="JBHSAX010000013">
    <property type="protein sequence ID" value="MFC3962829.1"/>
    <property type="molecule type" value="Genomic_DNA"/>
</dbReference>
<dbReference type="Gene3D" id="1.10.10.60">
    <property type="entry name" value="Homeodomain-like"/>
    <property type="match status" value="1"/>
</dbReference>
<evidence type="ECO:0000256" key="2">
    <source>
        <dbReference type="ARBA" id="ARBA00023163"/>
    </source>
</evidence>
<dbReference type="RefSeq" id="WP_378612589.1">
    <property type="nucleotide sequence ID" value="NZ_JBHSAX010000013.1"/>
</dbReference>
<dbReference type="SMART" id="SM00342">
    <property type="entry name" value="HTH_ARAC"/>
    <property type="match status" value="1"/>
</dbReference>
<dbReference type="SUPFAM" id="SSF46689">
    <property type="entry name" value="Homeodomain-like"/>
    <property type="match status" value="1"/>
</dbReference>
<proteinExistence type="predicted"/>
<dbReference type="PROSITE" id="PS01124">
    <property type="entry name" value="HTH_ARAC_FAMILY_2"/>
    <property type="match status" value="1"/>
</dbReference>
<keyword evidence="5" id="KW-1185">Reference proteome</keyword>
<evidence type="ECO:0000313" key="4">
    <source>
        <dbReference type="EMBL" id="MFC3962829.1"/>
    </source>
</evidence>
<accession>A0ABV8DSW7</accession>
<gene>
    <name evidence="4" type="ORF">ACFO0B_12620</name>
</gene>
<dbReference type="PANTHER" id="PTHR11019">
    <property type="entry name" value="HTH-TYPE TRANSCRIPTIONAL REGULATOR NIMR"/>
    <property type="match status" value="1"/>
</dbReference>
<protein>
    <submittedName>
        <fullName evidence="4">Helix-turn-helix domain-containing protein</fullName>
    </submittedName>
</protein>
<dbReference type="PANTHER" id="PTHR11019:SF159">
    <property type="entry name" value="TRANSCRIPTIONAL REGULATOR-RELATED"/>
    <property type="match status" value="1"/>
</dbReference>
<name>A0ABV8DSW7_9NOCA</name>
<feature type="domain" description="HTH araC/xylS-type" evidence="3">
    <location>
        <begin position="84"/>
        <end position="184"/>
    </location>
</feature>
<organism evidence="4 5">
    <name type="scientific">Nocardia jiangsuensis</name>
    <dbReference type="NCBI Taxonomy" id="1691563"/>
    <lineage>
        <taxon>Bacteria</taxon>
        <taxon>Bacillati</taxon>
        <taxon>Actinomycetota</taxon>
        <taxon>Actinomycetes</taxon>
        <taxon>Mycobacteriales</taxon>
        <taxon>Nocardiaceae</taxon>
        <taxon>Nocardia</taxon>
    </lineage>
</organism>
<dbReference type="InterPro" id="IPR018060">
    <property type="entry name" value="HTH_AraC"/>
</dbReference>
<dbReference type="Proteomes" id="UP001595696">
    <property type="component" value="Unassembled WGS sequence"/>
</dbReference>
<evidence type="ECO:0000313" key="5">
    <source>
        <dbReference type="Proteomes" id="UP001595696"/>
    </source>
</evidence>
<comment type="caution">
    <text evidence="4">The sequence shown here is derived from an EMBL/GenBank/DDBJ whole genome shotgun (WGS) entry which is preliminary data.</text>
</comment>